<reference evidence="6 7" key="1">
    <citation type="submission" date="2018-11" db="EMBL/GenBank/DDBJ databases">
        <title>Novel Erysipelotrichaceae bacterium isolated from small intestine of a swine.</title>
        <authorList>
            <person name="Kim J.S."/>
            <person name="Choe H."/>
            <person name="Lee Y.R."/>
            <person name="Kim K.M."/>
            <person name="Park D.S."/>
        </authorList>
    </citation>
    <scope>NUCLEOTIDE SEQUENCE [LARGE SCALE GENOMIC DNA]</scope>
    <source>
        <strain evidence="6 7">SG0102</strain>
    </source>
</reference>
<feature type="compositionally biased region" description="Basic and acidic residues" evidence="2">
    <location>
        <begin position="74"/>
        <end position="84"/>
    </location>
</feature>
<keyword evidence="7" id="KW-1185">Reference proteome</keyword>
<keyword evidence="3" id="KW-0812">Transmembrane</keyword>
<sequence>MNTFKNCLWKLVVIAVVLMMVISGISNARSVYAVNENTQQTIVNQNETAPQTSEDTTQENAKEGATGTSVPASENEKAEEKTDADQSTGLDPPAVTENKTDSVEMPEASFTASTDKLTISVTALANTFPKGTKMDAKEISASDAKSIAKEKLNNIDEAVGADITFSYEGKEIEPANDKNVTVKMTLKNEMDGKNFQVLHKKDSGDIEKMTAEVSGKKAVFKAKSFSIYVITSENVDTYKFYDGNKQLMDTYTQKITSGEKLDQPNAPEKEGYKFIGWSTSENATVADFKFGNLPDATGTTHNIYAVFEEVHYVFFMAGVDEDNVKKVASTKEGIKGDTISADDISKVKLGLASNQSIEGWYYDKEFNEKVNSITIGNENIRVYPNIQSGHHITFDSDGGTYFEPRFVNAGTSVEEKDMPTPNKKGYKFLYWSTTKSGDEYKYGNTLDKDIKLYAVYEAAETNYTVVFWQQSLNDKFNTLDKDKTYEVESTVSLKAKTGEKIRLQNVTTVSNYRNRYERGFTYNATKSEVEKTITADGKTVFNVYYDRKVVTFKFNYPSDSIEYSDRSVIKLHKGLYGQELDFTWPTYYTVYEYDRWSGKYTIQRHNCNWKHKDTNFVTTLITTYISPGNDREVDIFNTDRTGNAVIRFYKENLKGEDILADVSHATGGTTYNINDKYNGFTPVRYTADDGHRYSTSGDLKEKDENGYYAAVWYNSSLDIYFKRNSYNLSFYNYNKLDKSKSIKYEASLKDKNYNPDRPDGLDEEYQFKGWYKDKAYTTEFDFNTTMPAHGITLYAKWEAPNVNVKVHGLDDGKTQAFNELSFRSKIDINNLPTVKDSDGKVIVDGNDSYTYTVPNGSHWVGWATKDDNGNYTLFNFDTELKKNLNLYPYVIDSNKYIVSYDANGGKGTVQDDKQYALNSFADVKFAKEITAPEGKMFLNWQVYDVNDDGTSTATDTYLYPGDKLKMTGNKLLKANYVPVPQKVSLVYYANNGKDFSPLKHSENGNTEFVNNDEITLYEGSKFVAPTNSEGVKAVFDSWNTKADGSGKSFKAGQKVGINKLGTDENRENKLYAQWKYVADLTISNSVTGNQGDKTKYFAFNVVINNVKANTEYLLDTTNATDPRNPSKVTANANGEINRTIYLKDKESITFKEVNITNKDATYTVSETDNTNYKTTYRIDDESAVSGVNTSTKGFQKSHKVAFTNTLSGSVPTGIQSNTIITFPLLIAGIGFVLRMLKIRNDGE</sequence>
<dbReference type="InterPro" id="IPR055382">
    <property type="entry name" value="DUF7601"/>
</dbReference>
<comment type="subcellular location">
    <subcellularLocation>
        <location evidence="1">Cell envelope</location>
    </subcellularLocation>
</comment>
<dbReference type="EMBL" id="AP019309">
    <property type="protein sequence ID" value="BBH25818.1"/>
    <property type="molecule type" value="Genomic_DNA"/>
</dbReference>
<feature type="compositionally biased region" description="Polar residues" evidence="2">
    <location>
        <begin position="43"/>
        <end position="59"/>
    </location>
</feature>
<dbReference type="RefSeq" id="WP_125118734.1">
    <property type="nucleotide sequence ID" value="NZ_AP019309.1"/>
</dbReference>
<keyword evidence="4" id="KW-0732">Signal</keyword>
<gene>
    <name evidence="6" type="ORF">SG0102_07520</name>
</gene>
<dbReference type="Proteomes" id="UP000268059">
    <property type="component" value="Chromosome"/>
</dbReference>
<organism evidence="6 7">
    <name type="scientific">Intestinibaculum porci</name>
    <dbReference type="NCBI Taxonomy" id="2487118"/>
    <lineage>
        <taxon>Bacteria</taxon>
        <taxon>Bacillati</taxon>
        <taxon>Bacillota</taxon>
        <taxon>Erysipelotrichia</taxon>
        <taxon>Erysipelotrichales</taxon>
        <taxon>Erysipelotrichaceae</taxon>
        <taxon>Intestinibaculum</taxon>
    </lineage>
</organism>
<name>A0A3G9JNL4_9FIRM</name>
<dbReference type="Pfam" id="PF24547">
    <property type="entry name" value="DUF7601"/>
    <property type="match status" value="1"/>
</dbReference>
<evidence type="ECO:0000256" key="2">
    <source>
        <dbReference type="SAM" id="MobiDB-lite"/>
    </source>
</evidence>
<dbReference type="Gene3D" id="2.60.40.1140">
    <property type="entry name" value="Collagen-binding surface protein Cna, B-type domain"/>
    <property type="match status" value="1"/>
</dbReference>
<accession>A0A3G9JNL4</accession>
<dbReference type="GO" id="GO:0030313">
    <property type="term" value="C:cell envelope"/>
    <property type="evidence" value="ECO:0007669"/>
    <property type="project" value="UniProtKB-SubCell"/>
</dbReference>
<feature type="region of interest" description="Disordered" evidence="2">
    <location>
        <begin position="43"/>
        <end position="109"/>
    </location>
</feature>
<evidence type="ECO:0000256" key="1">
    <source>
        <dbReference type="ARBA" id="ARBA00004196"/>
    </source>
</evidence>
<dbReference type="KEGG" id="ebm:SG0102_07520"/>
<dbReference type="InterPro" id="IPR013378">
    <property type="entry name" value="InlB-like_B-rpt"/>
</dbReference>
<feature type="signal peptide" evidence="4">
    <location>
        <begin position="1"/>
        <end position="28"/>
    </location>
</feature>
<evidence type="ECO:0000313" key="6">
    <source>
        <dbReference type="EMBL" id="BBH25818.1"/>
    </source>
</evidence>
<evidence type="ECO:0000256" key="3">
    <source>
        <dbReference type="SAM" id="Phobius"/>
    </source>
</evidence>
<feature type="transmembrane region" description="Helical" evidence="3">
    <location>
        <begin position="1219"/>
        <end position="1236"/>
    </location>
</feature>
<dbReference type="NCBIfam" id="TIGR02543">
    <property type="entry name" value="List_Bact_rpt"/>
    <property type="match status" value="1"/>
</dbReference>
<feature type="domain" description="DUF7601" evidence="5">
    <location>
        <begin position="1079"/>
        <end position="1205"/>
    </location>
</feature>
<evidence type="ECO:0000259" key="5">
    <source>
        <dbReference type="Pfam" id="PF24547"/>
    </source>
</evidence>
<protein>
    <recommendedName>
        <fullName evidence="5">DUF7601 domain-containing protein</fullName>
    </recommendedName>
</protein>
<dbReference type="InterPro" id="IPR042229">
    <property type="entry name" value="Listeria/Bacterioides_rpt_sf"/>
</dbReference>
<dbReference type="OrthoDB" id="1655984at2"/>
<evidence type="ECO:0000256" key="4">
    <source>
        <dbReference type="SAM" id="SignalP"/>
    </source>
</evidence>
<feature type="chain" id="PRO_5039225151" description="DUF7601 domain-containing protein" evidence="4">
    <location>
        <begin position="29"/>
        <end position="1243"/>
    </location>
</feature>
<evidence type="ECO:0000313" key="7">
    <source>
        <dbReference type="Proteomes" id="UP000268059"/>
    </source>
</evidence>
<dbReference type="Gene3D" id="2.60.40.4270">
    <property type="entry name" value="Listeria-Bacteroides repeat domain"/>
    <property type="match status" value="3"/>
</dbReference>
<keyword evidence="3" id="KW-1133">Transmembrane helix</keyword>
<proteinExistence type="predicted"/>
<dbReference type="AlphaFoldDB" id="A0A3G9JNL4"/>
<dbReference type="Pfam" id="PF09479">
    <property type="entry name" value="Flg_new"/>
    <property type="match status" value="3"/>
</dbReference>
<keyword evidence="3" id="KW-0472">Membrane</keyword>
<dbReference type="InParanoid" id="A0A3G9JNL4"/>